<proteinExistence type="predicted"/>
<keyword evidence="4 6" id="KW-0472">Membrane</keyword>
<feature type="transmembrane region" description="Helical" evidence="6">
    <location>
        <begin position="35"/>
        <end position="58"/>
    </location>
</feature>
<evidence type="ECO:0000256" key="6">
    <source>
        <dbReference type="SAM" id="Phobius"/>
    </source>
</evidence>
<dbReference type="SUPFAM" id="SSF103481">
    <property type="entry name" value="Multidrug resistance efflux transporter EmrE"/>
    <property type="match status" value="1"/>
</dbReference>
<evidence type="ECO:0000256" key="2">
    <source>
        <dbReference type="ARBA" id="ARBA00022692"/>
    </source>
</evidence>
<dbReference type="InterPro" id="IPR008521">
    <property type="entry name" value="Mg_trans_NIPA"/>
</dbReference>
<protein>
    <recommendedName>
        <fullName evidence="9">Magnesium transporter NIPA</fullName>
    </recommendedName>
</protein>
<evidence type="ECO:0000313" key="7">
    <source>
        <dbReference type="EMBL" id="KDN64165.1"/>
    </source>
</evidence>
<feature type="compositionally biased region" description="Acidic residues" evidence="5">
    <location>
        <begin position="658"/>
        <end position="667"/>
    </location>
</feature>
<feature type="compositionally biased region" description="Low complexity" evidence="5">
    <location>
        <begin position="614"/>
        <end position="627"/>
    </location>
</feature>
<keyword evidence="3 6" id="KW-1133">Transmembrane helix</keyword>
<dbReference type="eggNOG" id="KOG2922">
    <property type="taxonomic scope" value="Eukaryota"/>
</dbReference>
<feature type="compositionally biased region" description="Basic and acidic residues" evidence="5">
    <location>
        <begin position="634"/>
        <end position="647"/>
    </location>
</feature>
<dbReference type="EMBL" id="JMSE01001156">
    <property type="protein sequence ID" value="KDN64165.1"/>
    <property type="molecule type" value="Genomic_DNA"/>
</dbReference>
<comment type="subcellular location">
    <subcellularLocation>
        <location evidence="1">Membrane</location>
        <topology evidence="1">Multi-pass membrane protein</topology>
    </subcellularLocation>
</comment>
<keyword evidence="8" id="KW-1185">Reference proteome</keyword>
<dbReference type="OMA" id="KNAWWWL"/>
<feature type="transmembrane region" description="Helical" evidence="6">
    <location>
        <begin position="203"/>
        <end position="226"/>
    </location>
</feature>
<feature type="compositionally biased region" description="Polar residues" evidence="5">
    <location>
        <begin position="414"/>
        <end position="423"/>
    </location>
</feature>
<dbReference type="Proteomes" id="UP000027238">
    <property type="component" value="Unassembled WGS sequence"/>
</dbReference>
<feature type="transmembrane region" description="Helical" evidence="6">
    <location>
        <begin position="299"/>
        <end position="317"/>
    </location>
</feature>
<dbReference type="HOGENOM" id="CLU_012349_5_2_1"/>
<name>A0A066XDV3_COLSU</name>
<feature type="transmembrane region" description="Helical" evidence="6">
    <location>
        <begin position="133"/>
        <end position="152"/>
    </location>
</feature>
<feature type="region of interest" description="Disordered" evidence="5">
    <location>
        <begin position="413"/>
        <end position="434"/>
    </location>
</feature>
<dbReference type="GO" id="GO:0015095">
    <property type="term" value="F:magnesium ion transmembrane transporter activity"/>
    <property type="evidence" value="ECO:0007669"/>
    <property type="project" value="InterPro"/>
</dbReference>
<feature type="transmembrane region" description="Helical" evidence="6">
    <location>
        <begin position="238"/>
        <end position="262"/>
    </location>
</feature>
<reference evidence="8" key="1">
    <citation type="journal article" date="2014" name="Genome Announc.">
        <title>Draft genome sequence of Colletotrichum sublineola, a destructive pathogen of cultivated sorghum.</title>
        <authorList>
            <person name="Baroncelli R."/>
            <person name="Sanz-Martin J.M."/>
            <person name="Rech G.E."/>
            <person name="Sukno S.A."/>
            <person name="Thon M.R."/>
        </authorList>
    </citation>
    <scope>NUCLEOTIDE SEQUENCE [LARGE SCALE GENOMIC DNA]</scope>
    <source>
        <strain evidence="8">TX430BB</strain>
    </source>
</reference>
<evidence type="ECO:0000256" key="3">
    <source>
        <dbReference type="ARBA" id="ARBA00022989"/>
    </source>
</evidence>
<dbReference type="AlphaFoldDB" id="A0A066XDV3"/>
<keyword evidence="2 6" id="KW-0812">Transmembrane</keyword>
<feature type="transmembrane region" description="Helical" evidence="6">
    <location>
        <begin position="104"/>
        <end position="126"/>
    </location>
</feature>
<comment type="caution">
    <text evidence="7">The sequence shown here is derived from an EMBL/GenBank/DDBJ whole genome shotgun (WGS) entry which is preliminary data.</text>
</comment>
<evidence type="ECO:0000256" key="1">
    <source>
        <dbReference type="ARBA" id="ARBA00004141"/>
    </source>
</evidence>
<dbReference type="PANTHER" id="PTHR12570:SF92">
    <property type="entry name" value="SPICHTHYIN, ISOFORM B"/>
    <property type="match status" value="1"/>
</dbReference>
<sequence length="729" mass="79168">MDQSAKMLTEAHEIYARMGGSTGDAATRPPAYKGIGIALAVASGAFIGTSFVVKKVGLLKANEKYNEAPGEGYGYLKNAWWWTGMILMIVGEVCNFVAYAFTDAILVTPLGALSVVLTAILSAIFLKERLSMVGKVSCFLCIVGSVVIVMNAPENSAVANIQQMQSYVIHPVFLSYAGVILVGAAITAWYAGPRWGKKNMLVYISICSWVGGLSVVATQGLGAAIVAQAGGQAQFNQWFTYVLLVFVIGTLLTEIIFLNKALNLFNAALVTPTYYVYFTSTTIITSAVLFRGFKGTPTAIITVVNGFLTICAGVVLLQLSKSAKDVPDTAVFAGDLNQIHTIAEQEQPETEPKADAIRGAAAIVRRLSSARQKMEEEEFRRLHEEKLRESLEPVSEDGQPMYEWDGLRRRRTMTVGSRSTRGTIISPYPLPQSGVPRTPAVIPPSTPQAHPPLGMSHFPTEEEMAEHDRPSSPGMLSSIAGTIRERARSVLSPNQHQFQDHRVQSPMHPVPLTEIAVSTLKSDGDQTPYYGKSREHVYGLPAGAHDDLGYAGADGVYDQRAVSRDSALSGASSHLAPTPPPHSAKRQFSFSNVFKRHHADASQHQEGEEPPQLRPSSRYGLGSRGYSTPQVKNATEEERLGLVKGDSHSLPALQRYDADEDEEEDPYIDNKIRRVDSSPSPPQPLRYGRGITTPPRKLSDGRDTDFESEAPTPPPHRPQPGAGRPGAFL</sequence>
<feature type="transmembrane region" description="Helical" evidence="6">
    <location>
        <begin position="172"/>
        <end position="191"/>
    </location>
</feature>
<feature type="transmembrane region" description="Helical" evidence="6">
    <location>
        <begin position="274"/>
        <end position="293"/>
    </location>
</feature>
<accession>A0A066XDV3</accession>
<dbReference type="OrthoDB" id="6428174at2759"/>
<feature type="transmembrane region" description="Helical" evidence="6">
    <location>
        <begin position="79"/>
        <end position="98"/>
    </location>
</feature>
<evidence type="ECO:0000256" key="5">
    <source>
        <dbReference type="SAM" id="MobiDB-lite"/>
    </source>
</evidence>
<dbReference type="Pfam" id="PF05653">
    <property type="entry name" value="Mg_trans_NIPA"/>
    <property type="match status" value="1"/>
</dbReference>
<dbReference type="Gene3D" id="1.10.3730.20">
    <property type="match status" value="1"/>
</dbReference>
<organism evidence="7 8">
    <name type="scientific">Colletotrichum sublineola</name>
    <name type="common">Sorghum anthracnose fungus</name>
    <dbReference type="NCBI Taxonomy" id="1173701"/>
    <lineage>
        <taxon>Eukaryota</taxon>
        <taxon>Fungi</taxon>
        <taxon>Dikarya</taxon>
        <taxon>Ascomycota</taxon>
        <taxon>Pezizomycotina</taxon>
        <taxon>Sordariomycetes</taxon>
        <taxon>Hypocreomycetidae</taxon>
        <taxon>Glomerellales</taxon>
        <taxon>Glomerellaceae</taxon>
        <taxon>Colletotrichum</taxon>
        <taxon>Colletotrichum graminicola species complex</taxon>
    </lineage>
</organism>
<dbReference type="PANTHER" id="PTHR12570">
    <property type="match status" value="1"/>
</dbReference>
<evidence type="ECO:0008006" key="9">
    <source>
        <dbReference type="Google" id="ProtNLM"/>
    </source>
</evidence>
<dbReference type="GO" id="GO:0016020">
    <property type="term" value="C:membrane"/>
    <property type="evidence" value="ECO:0007669"/>
    <property type="project" value="UniProtKB-SubCell"/>
</dbReference>
<dbReference type="STRING" id="1173701.A0A066XDV3"/>
<evidence type="ECO:0000313" key="8">
    <source>
        <dbReference type="Proteomes" id="UP000027238"/>
    </source>
</evidence>
<dbReference type="InterPro" id="IPR037185">
    <property type="entry name" value="EmrE-like"/>
</dbReference>
<evidence type="ECO:0000256" key="4">
    <source>
        <dbReference type="ARBA" id="ARBA00023136"/>
    </source>
</evidence>
<feature type="region of interest" description="Disordered" evidence="5">
    <location>
        <begin position="597"/>
        <end position="729"/>
    </location>
</feature>
<gene>
    <name evidence="7" type="ORF">CSUB01_02758</name>
</gene>